<dbReference type="SUPFAM" id="SSF48208">
    <property type="entry name" value="Six-hairpin glycosidases"/>
    <property type="match status" value="1"/>
</dbReference>
<dbReference type="Pfam" id="PF17389">
    <property type="entry name" value="Bac_rhamnosid6H"/>
    <property type="match status" value="1"/>
</dbReference>
<comment type="caution">
    <text evidence="3">The sequence shown here is derived from an EMBL/GenBank/DDBJ whole genome shotgun (WGS) entry which is preliminary data.</text>
</comment>
<evidence type="ECO:0000313" key="4">
    <source>
        <dbReference type="Proteomes" id="UP000823891"/>
    </source>
</evidence>
<gene>
    <name evidence="3" type="ORF">H9761_01330</name>
</gene>
<feature type="domain" description="Alpha-rhamnosidase-like N-terminal" evidence="2">
    <location>
        <begin position="27"/>
        <end position="213"/>
    </location>
</feature>
<evidence type="ECO:0000313" key="3">
    <source>
        <dbReference type="EMBL" id="HJC22331.1"/>
    </source>
</evidence>
<dbReference type="Gene3D" id="2.60.120.260">
    <property type="entry name" value="Galactose-binding domain-like"/>
    <property type="match status" value="2"/>
</dbReference>
<dbReference type="InterPro" id="IPR048932">
    <property type="entry name" value="Rhamnosid-like_N_bacteroidetes"/>
</dbReference>
<organism evidence="3 4">
    <name type="scientific">Candidatus Eisenbergiella merdavium</name>
    <dbReference type="NCBI Taxonomy" id="2838551"/>
    <lineage>
        <taxon>Bacteria</taxon>
        <taxon>Bacillati</taxon>
        <taxon>Bacillota</taxon>
        <taxon>Clostridia</taxon>
        <taxon>Lachnospirales</taxon>
        <taxon>Lachnospiraceae</taxon>
        <taxon>Eisenbergiella</taxon>
    </lineage>
</organism>
<dbReference type="GO" id="GO:0005975">
    <property type="term" value="P:carbohydrate metabolic process"/>
    <property type="evidence" value="ECO:0007669"/>
    <property type="project" value="InterPro"/>
</dbReference>
<dbReference type="Proteomes" id="UP000823891">
    <property type="component" value="Unassembled WGS sequence"/>
</dbReference>
<dbReference type="InterPro" id="IPR035396">
    <property type="entry name" value="Bac_rhamnosid6H"/>
</dbReference>
<dbReference type="InterPro" id="IPR008928">
    <property type="entry name" value="6-hairpin_glycosidase_sf"/>
</dbReference>
<reference evidence="3" key="2">
    <citation type="submission" date="2021-04" db="EMBL/GenBank/DDBJ databases">
        <authorList>
            <person name="Gilroy R."/>
        </authorList>
    </citation>
    <scope>NUCLEOTIDE SEQUENCE</scope>
    <source>
        <strain evidence="3">USAMLcec2-132</strain>
    </source>
</reference>
<evidence type="ECO:0000259" key="1">
    <source>
        <dbReference type="Pfam" id="PF17389"/>
    </source>
</evidence>
<reference evidence="3" key="1">
    <citation type="journal article" date="2021" name="PeerJ">
        <title>Extensive microbial diversity within the chicken gut microbiome revealed by metagenomics and culture.</title>
        <authorList>
            <person name="Gilroy R."/>
            <person name="Ravi A."/>
            <person name="Getino M."/>
            <person name="Pursley I."/>
            <person name="Horton D.L."/>
            <person name="Alikhan N.F."/>
            <person name="Baker D."/>
            <person name="Gharbi K."/>
            <person name="Hall N."/>
            <person name="Watson M."/>
            <person name="Adriaenssens E.M."/>
            <person name="Foster-Nyarko E."/>
            <person name="Jarju S."/>
            <person name="Secka A."/>
            <person name="Antonio M."/>
            <person name="Oren A."/>
            <person name="Chaudhuri R.R."/>
            <person name="La Ragione R."/>
            <person name="Hildebrand F."/>
            <person name="Pallen M.J."/>
        </authorList>
    </citation>
    <scope>NUCLEOTIDE SEQUENCE</scope>
    <source>
        <strain evidence="3">USAMLcec2-132</strain>
    </source>
</reference>
<sequence>MKQNFSREERGYDWPAYWHMDDWNKSVLFSRETELEEETTFTAYASGVGYVEINGKKYPFGKEIRCHPGIVHITALVGNMSGLPALYVEGRKIWSDTDWTVTNYLDEQPLKAGWSPLYKSRSISPEQIPYREREYHPAEEREAVSVQGNAGTLFDFGRLINGTVKPGLPPAKEVTLCYGESDLEALDEQWCYYKQTRVTEDSILRRRAFRYIFIPDVHAGEVKLTAVHTYVDIPVRASFHCDDELLNRIFDVSVETFRQCSGLFFLDGVKRDRWVWSGDAYQSYVVNPYIFFDPEINKRTLLGLRGNLGIRQHLNTILDYSLLWILGVEHQYLMTGDTEFVREIFPKAEDLIKLCLSQTGEYGFIVGRRQDWTFIDWADIDKTGPVAAEQVLFIKACETMSLLCRLIGGQDDIYRKKSCELKENLNRYFWSEEKGAYIDSYQSGKNHVTRHANIFAVVFDVASKEQQQSIVRNVLLNADIPQITTPYFKFFELDALCRLGFLDEVMERIRSYWGGMLERGSVTFWEEFDPGQNAPEQYAMYGDPFGKSLCHAWGASPAYLLGKYFLGVRPTSPGYQTYEIKPVTRFFKELDCQIPVGKETVRIILKDGEVTTETFYPED</sequence>
<proteinExistence type="predicted"/>
<dbReference type="Gene3D" id="1.50.10.10">
    <property type="match status" value="1"/>
</dbReference>
<dbReference type="Pfam" id="PF21209">
    <property type="entry name" value="Bac_rhamnosid-like_N"/>
    <property type="match status" value="1"/>
</dbReference>
<name>A0A9D2NBE5_9FIRM</name>
<protein>
    <submittedName>
        <fullName evidence="3">Alpha-L-rhamnosidase</fullName>
    </submittedName>
</protein>
<dbReference type="Gene3D" id="2.60.420.10">
    <property type="entry name" value="Maltose phosphorylase, domain 3"/>
    <property type="match status" value="1"/>
</dbReference>
<dbReference type="InterPro" id="IPR012341">
    <property type="entry name" value="6hp_glycosidase-like_sf"/>
</dbReference>
<dbReference type="AlphaFoldDB" id="A0A9D2NBE5"/>
<feature type="domain" description="Alpha-L-rhamnosidase six-hairpin glycosidase" evidence="1">
    <location>
        <begin position="237"/>
        <end position="563"/>
    </location>
</feature>
<dbReference type="PANTHER" id="PTHR34987">
    <property type="entry name" value="C, PUTATIVE (AFU_ORTHOLOGUE AFUA_3G02880)-RELATED"/>
    <property type="match status" value="1"/>
</dbReference>
<evidence type="ECO:0000259" key="2">
    <source>
        <dbReference type="Pfam" id="PF21209"/>
    </source>
</evidence>
<dbReference type="PANTHER" id="PTHR34987:SF6">
    <property type="entry name" value="ALPHA-L-RHAMNOSIDASE SIX-HAIRPIN GLYCOSIDASE DOMAIN-CONTAINING PROTEIN"/>
    <property type="match status" value="1"/>
</dbReference>
<accession>A0A9D2NBE5</accession>
<dbReference type="EMBL" id="DWWS01000007">
    <property type="protein sequence ID" value="HJC22331.1"/>
    <property type="molecule type" value="Genomic_DNA"/>
</dbReference>